<comment type="caution">
    <text evidence="4">The sequence shown here is derived from an EMBL/GenBank/DDBJ whole genome shotgun (WGS) entry which is preliminary data.</text>
</comment>
<evidence type="ECO:0000313" key="5">
    <source>
        <dbReference type="Proteomes" id="UP000823619"/>
    </source>
</evidence>
<dbReference type="Pfam" id="PF01596">
    <property type="entry name" value="Methyltransf_3"/>
    <property type="match status" value="2"/>
</dbReference>
<organism evidence="4 5">
    <name type="scientific">Candidatus Cryptobacteroides merdavium</name>
    <dbReference type="NCBI Taxonomy" id="2840769"/>
    <lineage>
        <taxon>Bacteria</taxon>
        <taxon>Pseudomonadati</taxon>
        <taxon>Bacteroidota</taxon>
        <taxon>Bacteroidia</taxon>
        <taxon>Bacteroidales</taxon>
        <taxon>Candidatus Cryptobacteroides</taxon>
    </lineage>
</organism>
<dbReference type="SUPFAM" id="SSF53335">
    <property type="entry name" value="S-adenosyl-L-methionine-dependent methyltransferases"/>
    <property type="match status" value="1"/>
</dbReference>
<proteinExistence type="predicted"/>
<sequence>MEASDRYIREHSSGQTEALAWIERQTNIRTNHARMLSGAVQGRFLTMLTEMIRPARVLEIGTFTGYSAVCIAYGLPENGHLDTLEINDELEDLILEGFDRAGVSGKVSLLIGDAKKTLEQLKADLTGTGTRVQPDETPSIPENCSQPSGNGLYDMVYIDANKREYPEYYDLIFNMVRPGGYILADNVLWDGKVWLDPLPKDRQTQGIAAFNSIVANDPRVESVILPVRDGLNLIRKK</sequence>
<evidence type="ECO:0000256" key="3">
    <source>
        <dbReference type="ARBA" id="ARBA00022691"/>
    </source>
</evidence>
<dbReference type="PANTHER" id="PTHR10509:SF14">
    <property type="entry name" value="CAFFEOYL-COA O-METHYLTRANSFERASE 3-RELATED"/>
    <property type="match status" value="1"/>
</dbReference>
<dbReference type="PANTHER" id="PTHR10509">
    <property type="entry name" value="O-METHYLTRANSFERASE-RELATED"/>
    <property type="match status" value="1"/>
</dbReference>
<accession>A0A9D9HAQ4</accession>
<keyword evidence="1 4" id="KW-0489">Methyltransferase</keyword>
<evidence type="ECO:0000256" key="2">
    <source>
        <dbReference type="ARBA" id="ARBA00022679"/>
    </source>
</evidence>
<keyword evidence="2" id="KW-0808">Transferase</keyword>
<evidence type="ECO:0000256" key="1">
    <source>
        <dbReference type="ARBA" id="ARBA00022603"/>
    </source>
</evidence>
<dbReference type="InterPro" id="IPR050362">
    <property type="entry name" value="Cation-dep_OMT"/>
</dbReference>
<keyword evidence="3" id="KW-0949">S-adenosyl-L-methionine</keyword>
<dbReference type="GO" id="GO:0008171">
    <property type="term" value="F:O-methyltransferase activity"/>
    <property type="evidence" value="ECO:0007669"/>
    <property type="project" value="InterPro"/>
</dbReference>
<dbReference type="Proteomes" id="UP000823619">
    <property type="component" value="Unassembled WGS sequence"/>
</dbReference>
<dbReference type="Gene3D" id="3.40.50.150">
    <property type="entry name" value="Vaccinia Virus protein VP39"/>
    <property type="match status" value="1"/>
</dbReference>
<reference evidence="4" key="2">
    <citation type="journal article" date="2021" name="PeerJ">
        <title>Extensive microbial diversity within the chicken gut microbiome revealed by metagenomics and culture.</title>
        <authorList>
            <person name="Gilroy R."/>
            <person name="Ravi A."/>
            <person name="Getino M."/>
            <person name="Pursley I."/>
            <person name="Horton D.L."/>
            <person name="Alikhan N.F."/>
            <person name="Baker D."/>
            <person name="Gharbi K."/>
            <person name="Hall N."/>
            <person name="Watson M."/>
            <person name="Adriaenssens E.M."/>
            <person name="Foster-Nyarko E."/>
            <person name="Jarju S."/>
            <person name="Secka A."/>
            <person name="Antonio M."/>
            <person name="Oren A."/>
            <person name="Chaudhuri R.R."/>
            <person name="La Ragione R."/>
            <person name="Hildebrand F."/>
            <person name="Pallen M.J."/>
        </authorList>
    </citation>
    <scope>NUCLEOTIDE SEQUENCE</scope>
    <source>
        <strain evidence="4">D5-748</strain>
    </source>
</reference>
<dbReference type="GO" id="GO:0032259">
    <property type="term" value="P:methylation"/>
    <property type="evidence" value="ECO:0007669"/>
    <property type="project" value="UniProtKB-KW"/>
</dbReference>
<dbReference type="GO" id="GO:0008757">
    <property type="term" value="F:S-adenosylmethionine-dependent methyltransferase activity"/>
    <property type="evidence" value="ECO:0007669"/>
    <property type="project" value="TreeGrafter"/>
</dbReference>
<dbReference type="InterPro" id="IPR002935">
    <property type="entry name" value="SAM_O-MeTrfase"/>
</dbReference>
<dbReference type="PROSITE" id="PS51682">
    <property type="entry name" value="SAM_OMT_I"/>
    <property type="match status" value="1"/>
</dbReference>
<protein>
    <submittedName>
        <fullName evidence="4">Class I SAM-dependent methyltransferase</fullName>
    </submittedName>
</protein>
<gene>
    <name evidence="4" type="ORF">IAC23_00645</name>
</gene>
<name>A0A9D9HAQ4_9BACT</name>
<dbReference type="InterPro" id="IPR029063">
    <property type="entry name" value="SAM-dependent_MTases_sf"/>
</dbReference>
<dbReference type="EMBL" id="JADIMO010000013">
    <property type="protein sequence ID" value="MBO8444194.1"/>
    <property type="molecule type" value="Genomic_DNA"/>
</dbReference>
<dbReference type="AlphaFoldDB" id="A0A9D9HAQ4"/>
<reference evidence="4" key="1">
    <citation type="submission" date="2020-10" db="EMBL/GenBank/DDBJ databases">
        <authorList>
            <person name="Gilroy R."/>
        </authorList>
    </citation>
    <scope>NUCLEOTIDE SEQUENCE</scope>
    <source>
        <strain evidence="4">D5-748</strain>
    </source>
</reference>
<evidence type="ECO:0000313" key="4">
    <source>
        <dbReference type="EMBL" id="MBO8444194.1"/>
    </source>
</evidence>